<reference evidence="1 2" key="1">
    <citation type="submission" date="2020-11" db="EMBL/GenBank/DDBJ databases">
        <title>Pedobacter endophytica, an endophytic bacteria isolated form Carex pumila.</title>
        <authorList>
            <person name="Peng Y."/>
            <person name="Jiang L."/>
            <person name="Lee J."/>
        </authorList>
    </citation>
    <scope>NUCLEOTIDE SEQUENCE [LARGE SCALE GENOMIC DNA]</scope>
    <source>
        <strain evidence="1 2">JBR3-12</strain>
    </source>
</reference>
<organism evidence="1 2">
    <name type="scientific">Pedobacter endophyticus</name>
    <dbReference type="NCBI Taxonomy" id="2789740"/>
    <lineage>
        <taxon>Bacteria</taxon>
        <taxon>Pseudomonadati</taxon>
        <taxon>Bacteroidota</taxon>
        <taxon>Sphingobacteriia</taxon>
        <taxon>Sphingobacteriales</taxon>
        <taxon>Sphingobacteriaceae</taxon>
        <taxon>Pedobacter</taxon>
    </lineage>
</organism>
<evidence type="ECO:0000313" key="1">
    <source>
        <dbReference type="EMBL" id="QPH40612.1"/>
    </source>
</evidence>
<dbReference type="EMBL" id="CP064939">
    <property type="protein sequence ID" value="QPH40612.1"/>
    <property type="molecule type" value="Genomic_DNA"/>
</dbReference>
<dbReference type="KEGG" id="pex:IZT61_04870"/>
<name>A0A7S9Q0F5_9SPHI</name>
<dbReference type="AlphaFoldDB" id="A0A7S9Q0F5"/>
<gene>
    <name evidence="1" type="ORF">IZT61_04870</name>
</gene>
<dbReference type="Proteomes" id="UP000594759">
    <property type="component" value="Chromosome"/>
</dbReference>
<keyword evidence="2" id="KW-1185">Reference proteome</keyword>
<dbReference type="RefSeq" id="WP_196100066.1">
    <property type="nucleotide sequence ID" value="NZ_CP064939.1"/>
</dbReference>
<evidence type="ECO:0000313" key="2">
    <source>
        <dbReference type="Proteomes" id="UP000594759"/>
    </source>
</evidence>
<sequence>MVEKERGIPELDLNYASFADSVESTIRKSNFHTDFEDTIHRLEAYFEKYGEENLFP</sequence>
<accession>A0A7S9Q0F5</accession>
<proteinExistence type="predicted"/>
<protein>
    <submittedName>
        <fullName evidence="1">Uncharacterized protein</fullName>
    </submittedName>
</protein>